<dbReference type="EMBL" id="ACVI01000051">
    <property type="protein sequence ID" value="EET86539.1"/>
    <property type="molecule type" value="Genomic_DNA"/>
</dbReference>
<dbReference type="PATRIC" id="fig|536227.13.peg.888"/>
<dbReference type="KEGG" id="cck:Ccar_04190"/>
<dbReference type="Pfam" id="PF09664">
    <property type="entry name" value="DUF2399"/>
    <property type="match status" value="1"/>
</dbReference>
<dbReference type="STRING" id="536227.Ccar_04190"/>
<dbReference type="AlphaFoldDB" id="C6PW60"/>
<sequence>MLEKEAVKFFQDRKEYERILTAIFEKYKSIGKLSGTFQLKELNDDERRILAPIHHKYFAAKEAKVSVKKFLDHFCSGRFEGLDFTKVLAIYFKDNLTTYREEKEGKKIKKEEFFKELININKGTKSELWLQEALENKGFGYNILIKNYEAYSKDNKLEDFKLLLSAVLNGINSLTFSASALESLPIFSSRITKDPHYFDMNTTAGKILIHGICYILKTEFPKDAEETAEILYSAGLLKDEISSYVATFGLKAYKEEGELEFVYGFTNMGEPLIFTLGNLSKIDRFICNKNRLFIFENPSLFNEVIKRTAEFKPSIVCTSGQLKLASVVLLDKVVQEVEEIYYSGDFDPEGILIANKLKLRYGDKLKLWRFDVEDYLKVISNKFISDISRAKLNNIQNSALEPLIKKLEDIGKAGYQEMLIEEYVEDVIKVSST</sequence>
<feature type="domain" description="DUF2399" evidence="1">
    <location>
        <begin position="274"/>
        <end position="427"/>
    </location>
</feature>
<evidence type="ECO:0000259" key="1">
    <source>
        <dbReference type="Pfam" id="PF09664"/>
    </source>
</evidence>
<name>C6PW60_9CLOT</name>
<reference evidence="3 4" key="1">
    <citation type="submission" date="2009-06" db="EMBL/GenBank/DDBJ databases">
        <title>The draft genome of Clostridium carboxidivorans P7.</title>
        <authorList>
            <consortium name="US DOE Joint Genome Institute (JGI-PGF)"/>
            <person name="Lucas S."/>
            <person name="Copeland A."/>
            <person name="Lapidus A."/>
            <person name="Glavina del Rio T."/>
            <person name="Tice H."/>
            <person name="Bruce D."/>
            <person name="Goodwin L."/>
            <person name="Pitluck S."/>
            <person name="Larimer F."/>
            <person name="Land M.L."/>
            <person name="Hauser L."/>
            <person name="Hemme C.L."/>
        </authorList>
    </citation>
    <scope>NUCLEOTIDE SEQUENCE [LARGE SCALE GENOMIC DNA]</scope>
    <source>
        <strain evidence="3 4">P7</strain>
    </source>
</reference>
<organism evidence="3 4">
    <name type="scientific">Clostridium carboxidivorans P7</name>
    <dbReference type="NCBI Taxonomy" id="536227"/>
    <lineage>
        <taxon>Bacteria</taxon>
        <taxon>Bacillati</taxon>
        <taxon>Bacillota</taxon>
        <taxon>Clostridia</taxon>
        <taxon>Eubacteriales</taxon>
        <taxon>Clostridiaceae</taxon>
        <taxon>Clostridium</taxon>
    </lineage>
</organism>
<evidence type="ECO:0000313" key="4">
    <source>
        <dbReference type="Proteomes" id="UP000004198"/>
    </source>
</evidence>
<dbReference type="eggNOG" id="COG4924">
    <property type="taxonomic scope" value="Bacteria"/>
</dbReference>
<keyword evidence="4" id="KW-1185">Reference proteome</keyword>
<dbReference type="Pfam" id="PF11796">
    <property type="entry name" value="DUF3323"/>
    <property type="match status" value="1"/>
</dbReference>
<dbReference type="InterPro" id="IPR024466">
    <property type="entry name" value="CHP02679_N"/>
</dbReference>
<protein>
    <recommendedName>
        <fullName evidence="5">TIGR02679 family protein</fullName>
    </recommendedName>
</protein>
<evidence type="ECO:0000313" key="3">
    <source>
        <dbReference type="EMBL" id="EET86539.1"/>
    </source>
</evidence>
<dbReference type="Proteomes" id="UP000004198">
    <property type="component" value="Unassembled WGS sequence"/>
</dbReference>
<evidence type="ECO:0008006" key="5">
    <source>
        <dbReference type="Google" id="ProtNLM"/>
    </source>
</evidence>
<feature type="domain" description="Conserved hypothetical protein CHP02679 N terminus" evidence="2">
    <location>
        <begin position="34"/>
        <end position="251"/>
    </location>
</feature>
<accession>C6PW60</accession>
<dbReference type="OrthoDB" id="1661308at2"/>
<proteinExistence type="predicted"/>
<evidence type="ECO:0000259" key="2">
    <source>
        <dbReference type="Pfam" id="PF11796"/>
    </source>
</evidence>
<dbReference type="InterPro" id="IPR024465">
    <property type="entry name" value="DUF2399"/>
</dbReference>
<comment type="caution">
    <text evidence="3">The sequence shown here is derived from an EMBL/GenBank/DDBJ whole genome shotgun (WGS) entry which is preliminary data.</text>
</comment>
<dbReference type="CDD" id="cd00188">
    <property type="entry name" value="TOPRIM"/>
    <property type="match status" value="1"/>
</dbReference>
<gene>
    <name evidence="3" type="ORF">CcarbDRAFT_3027</name>
</gene>
<dbReference type="RefSeq" id="WP_007061912.1">
    <property type="nucleotide sequence ID" value="NZ_ACVI01000051.1"/>
</dbReference>